<dbReference type="AlphaFoldDB" id="A0A152A405"/>
<accession>A0A152A405</accession>
<organism evidence="1 2">
    <name type="scientific">Tieghemostelium lacteum</name>
    <name type="common">Slime mold</name>
    <name type="synonym">Dictyostelium lacteum</name>
    <dbReference type="NCBI Taxonomy" id="361077"/>
    <lineage>
        <taxon>Eukaryota</taxon>
        <taxon>Amoebozoa</taxon>
        <taxon>Evosea</taxon>
        <taxon>Eumycetozoa</taxon>
        <taxon>Dictyostelia</taxon>
        <taxon>Dictyosteliales</taxon>
        <taxon>Raperosteliaceae</taxon>
        <taxon>Tieghemostelium</taxon>
    </lineage>
</organism>
<dbReference type="EMBL" id="LODT01000013">
    <property type="protein sequence ID" value="KYR00956.1"/>
    <property type="molecule type" value="Genomic_DNA"/>
</dbReference>
<dbReference type="InParanoid" id="A0A152A405"/>
<protein>
    <submittedName>
        <fullName evidence="1">Uncharacterized protein</fullName>
    </submittedName>
</protein>
<evidence type="ECO:0000313" key="2">
    <source>
        <dbReference type="Proteomes" id="UP000076078"/>
    </source>
</evidence>
<comment type="caution">
    <text evidence="1">The sequence shown here is derived from an EMBL/GenBank/DDBJ whole genome shotgun (WGS) entry which is preliminary data.</text>
</comment>
<reference evidence="1 2" key="1">
    <citation type="submission" date="2015-12" db="EMBL/GenBank/DDBJ databases">
        <title>Dictyostelia acquired genes for synthesis and detection of signals that induce cell-type specialization by lateral gene transfer from prokaryotes.</title>
        <authorList>
            <person name="Gloeckner G."/>
            <person name="Schaap P."/>
        </authorList>
    </citation>
    <scope>NUCLEOTIDE SEQUENCE [LARGE SCALE GENOMIC DNA]</scope>
    <source>
        <strain evidence="1 2">TK</strain>
    </source>
</reference>
<name>A0A152A405_TIELA</name>
<sequence>MTHVYVSGYSSYEDDIDSGCPASDSSYDQDTDNLQSELPPDFICQMDGDGGKGSYTFEGSIDYDQIVTCTKYASGSIVWHMWDSIDEYETCEHGGSLIISANMVNFSCHCTQKSGCQVSKVLSYAYTTSSK</sequence>
<proteinExistence type="predicted"/>
<keyword evidence="2" id="KW-1185">Reference proteome</keyword>
<dbReference type="OMA" id="WDSIDEY"/>
<dbReference type="Proteomes" id="UP000076078">
    <property type="component" value="Unassembled WGS sequence"/>
</dbReference>
<gene>
    <name evidence="1" type="ORF">DLAC_11536</name>
</gene>
<evidence type="ECO:0000313" key="1">
    <source>
        <dbReference type="EMBL" id="KYR00956.1"/>
    </source>
</evidence>